<keyword evidence="1" id="KW-0805">Transcription regulation</keyword>
<dbReference type="Pfam" id="PF00440">
    <property type="entry name" value="TetR_N"/>
    <property type="match status" value="1"/>
</dbReference>
<reference evidence="7 8" key="1">
    <citation type="submission" date="2019-03" db="EMBL/GenBank/DDBJ databases">
        <title>Genomic Encyclopedia of Type Strains, Phase IV (KMG-IV): sequencing the most valuable type-strain genomes for metagenomic binning, comparative biology and taxonomic classification.</title>
        <authorList>
            <person name="Goeker M."/>
        </authorList>
    </citation>
    <scope>NUCLEOTIDE SEQUENCE [LARGE SCALE GENOMIC DNA]</scope>
    <source>
        <strain evidence="7 8">DSM 103792</strain>
    </source>
</reference>
<dbReference type="OrthoDB" id="9816320at2"/>
<dbReference type="InterPro" id="IPR009057">
    <property type="entry name" value="Homeodomain-like_sf"/>
</dbReference>
<evidence type="ECO:0000256" key="2">
    <source>
        <dbReference type="ARBA" id="ARBA00023125"/>
    </source>
</evidence>
<protein>
    <submittedName>
        <fullName evidence="7">TetR family transcriptional regulator</fullName>
    </submittedName>
</protein>
<dbReference type="RefSeq" id="WP_133590829.1">
    <property type="nucleotide sequence ID" value="NZ_CP037953.1"/>
</dbReference>
<feature type="DNA-binding region" description="H-T-H motif" evidence="4">
    <location>
        <begin position="42"/>
        <end position="61"/>
    </location>
</feature>
<dbReference type="PRINTS" id="PR00455">
    <property type="entry name" value="HTHTETR"/>
</dbReference>
<dbReference type="GO" id="GO:0000976">
    <property type="term" value="F:transcription cis-regulatory region binding"/>
    <property type="evidence" value="ECO:0007669"/>
    <property type="project" value="TreeGrafter"/>
</dbReference>
<dbReference type="Proteomes" id="UP000295375">
    <property type="component" value="Unassembled WGS sequence"/>
</dbReference>
<dbReference type="PANTHER" id="PTHR30055">
    <property type="entry name" value="HTH-TYPE TRANSCRIPTIONAL REGULATOR RUTR"/>
    <property type="match status" value="1"/>
</dbReference>
<feature type="domain" description="HTH tetR-type" evidence="6">
    <location>
        <begin position="19"/>
        <end position="79"/>
    </location>
</feature>
<dbReference type="InterPro" id="IPR001647">
    <property type="entry name" value="HTH_TetR"/>
</dbReference>
<name>A0A4R6UKX9_9GAMM</name>
<dbReference type="AlphaFoldDB" id="A0A4R6UKX9"/>
<dbReference type="SUPFAM" id="SSF46689">
    <property type="entry name" value="Homeodomain-like"/>
    <property type="match status" value="1"/>
</dbReference>
<comment type="caution">
    <text evidence="7">The sequence shown here is derived from an EMBL/GenBank/DDBJ whole genome shotgun (WGS) entry which is preliminary data.</text>
</comment>
<keyword evidence="8" id="KW-1185">Reference proteome</keyword>
<dbReference type="InterPro" id="IPR050109">
    <property type="entry name" value="HTH-type_TetR-like_transc_reg"/>
</dbReference>
<organism evidence="7 8">
    <name type="scientific">Permianibacter aggregans</name>
    <dbReference type="NCBI Taxonomy" id="1510150"/>
    <lineage>
        <taxon>Bacteria</taxon>
        <taxon>Pseudomonadati</taxon>
        <taxon>Pseudomonadota</taxon>
        <taxon>Gammaproteobacteria</taxon>
        <taxon>Pseudomonadales</taxon>
        <taxon>Pseudomonadaceae</taxon>
        <taxon>Permianibacter</taxon>
    </lineage>
</organism>
<evidence type="ECO:0000256" key="3">
    <source>
        <dbReference type="ARBA" id="ARBA00023163"/>
    </source>
</evidence>
<proteinExistence type="predicted"/>
<feature type="region of interest" description="Disordered" evidence="5">
    <location>
        <begin position="1"/>
        <end position="20"/>
    </location>
</feature>
<keyword evidence="2 4" id="KW-0238">DNA-binding</keyword>
<sequence>MADNPSVLPRKQPRQARSRQTVDKILSAAETILVEGGLLAFNTNAIASSAGVDIASLYQYFPGKESIAFALLERRCLALQARCEVWRLEAENAPLAHLLEQVVVALYPSDKATWALPELQPLIEQVPELRDLTDALLQDLAMLWADVLEQRGSYWPKPQLVDFCRLFMVMLMAGQLYSTRHEHKDILQEWLRDVALSMLRTCLPAQAMP</sequence>
<evidence type="ECO:0000256" key="5">
    <source>
        <dbReference type="SAM" id="MobiDB-lite"/>
    </source>
</evidence>
<evidence type="ECO:0000313" key="8">
    <source>
        <dbReference type="Proteomes" id="UP000295375"/>
    </source>
</evidence>
<evidence type="ECO:0000259" key="6">
    <source>
        <dbReference type="PROSITE" id="PS50977"/>
    </source>
</evidence>
<dbReference type="GO" id="GO:0003700">
    <property type="term" value="F:DNA-binding transcription factor activity"/>
    <property type="evidence" value="ECO:0007669"/>
    <property type="project" value="TreeGrafter"/>
</dbReference>
<evidence type="ECO:0000256" key="1">
    <source>
        <dbReference type="ARBA" id="ARBA00023015"/>
    </source>
</evidence>
<dbReference type="EMBL" id="SNYM01000009">
    <property type="protein sequence ID" value="TDQ47648.1"/>
    <property type="molecule type" value="Genomic_DNA"/>
</dbReference>
<dbReference type="PANTHER" id="PTHR30055:SF234">
    <property type="entry name" value="HTH-TYPE TRANSCRIPTIONAL REGULATOR BETI"/>
    <property type="match status" value="1"/>
</dbReference>
<gene>
    <name evidence="7" type="ORF">EV696_10952</name>
</gene>
<keyword evidence="3" id="KW-0804">Transcription</keyword>
<evidence type="ECO:0000256" key="4">
    <source>
        <dbReference type="PROSITE-ProRule" id="PRU00335"/>
    </source>
</evidence>
<accession>A0A4R6UKX9</accession>
<evidence type="ECO:0000313" key="7">
    <source>
        <dbReference type="EMBL" id="TDQ47648.1"/>
    </source>
</evidence>
<dbReference type="PROSITE" id="PS50977">
    <property type="entry name" value="HTH_TETR_2"/>
    <property type="match status" value="1"/>
</dbReference>
<dbReference type="Gene3D" id="1.10.357.10">
    <property type="entry name" value="Tetracycline Repressor, domain 2"/>
    <property type="match status" value="1"/>
</dbReference>